<reference evidence="1 2" key="1">
    <citation type="submission" date="2020-02" db="EMBL/GenBank/DDBJ databases">
        <authorList>
            <person name="Ma Q."/>
            <person name="Huang Y."/>
            <person name="Song X."/>
            <person name="Pei D."/>
        </authorList>
    </citation>
    <scope>NUCLEOTIDE SEQUENCE [LARGE SCALE GENOMIC DNA]</scope>
    <source>
        <strain evidence="1">Sxm20200214</strain>
        <tissue evidence="1">Leaf</tissue>
    </source>
</reference>
<accession>A0A8X7VFT9</accession>
<name>A0A8X7VFT9_BRACI</name>
<protein>
    <submittedName>
        <fullName evidence="1">Uncharacterized protein</fullName>
    </submittedName>
</protein>
<dbReference type="OrthoDB" id="779054at2759"/>
<proteinExistence type="predicted"/>
<dbReference type="EMBL" id="JAAMPC010000005">
    <property type="protein sequence ID" value="KAG2310532.1"/>
    <property type="molecule type" value="Genomic_DNA"/>
</dbReference>
<evidence type="ECO:0000313" key="2">
    <source>
        <dbReference type="Proteomes" id="UP000886595"/>
    </source>
</evidence>
<organism evidence="1 2">
    <name type="scientific">Brassica carinata</name>
    <name type="common">Ethiopian mustard</name>
    <name type="synonym">Abyssinian cabbage</name>
    <dbReference type="NCBI Taxonomy" id="52824"/>
    <lineage>
        <taxon>Eukaryota</taxon>
        <taxon>Viridiplantae</taxon>
        <taxon>Streptophyta</taxon>
        <taxon>Embryophyta</taxon>
        <taxon>Tracheophyta</taxon>
        <taxon>Spermatophyta</taxon>
        <taxon>Magnoliopsida</taxon>
        <taxon>eudicotyledons</taxon>
        <taxon>Gunneridae</taxon>
        <taxon>Pentapetalae</taxon>
        <taxon>rosids</taxon>
        <taxon>malvids</taxon>
        <taxon>Brassicales</taxon>
        <taxon>Brassicaceae</taxon>
        <taxon>Brassiceae</taxon>
        <taxon>Brassica</taxon>
    </lineage>
</organism>
<keyword evidence="2" id="KW-1185">Reference proteome</keyword>
<dbReference type="Proteomes" id="UP000886595">
    <property type="component" value="Unassembled WGS sequence"/>
</dbReference>
<dbReference type="AlphaFoldDB" id="A0A8X7VFT9"/>
<evidence type="ECO:0000313" key="1">
    <source>
        <dbReference type="EMBL" id="KAG2310532.1"/>
    </source>
</evidence>
<gene>
    <name evidence="1" type="ORF">Bca52824_022089</name>
</gene>
<sequence>MSTSSSTATKAKPPTARSAQIAAVFSLLTINPFLKLAVDDLSGHTLTWTTSLFGDSDSCSFPWSSHQARIRVHENCQAIRNKLCYTLHLHM</sequence>
<comment type="caution">
    <text evidence="1">The sequence shown here is derived from an EMBL/GenBank/DDBJ whole genome shotgun (WGS) entry which is preliminary data.</text>
</comment>